<dbReference type="CDD" id="cd09281">
    <property type="entry name" value="UPF0066"/>
    <property type="match status" value="1"/>
</dbReference>
<dbReference type="PROSITE" id="PS51668">
    <property type="entry name" value="TSAA_2"/>
    <property type="match status" value="1"/>
</dbReference>
<sequence length="255" mass="28313">MAGSLPPIQVTPIGVIRSVFTDRFGIPRQPNLVTAVEARLILLPPYDREEALDGLDGFSHIWLVFLFHTCIGAGWRPKVRPPRLGGRRKIGVFASRAPYRPNPIGLSAVAYLGSERTTEGLTLRLRGVDLLDGTPVLDIKPYLRYADAIPTASAGFADEPPRADQPVLFTTEAQDQLLRLDPDGARQLRRLIVQTLQLDPRPGYMDRYPERTEFAMRLADLEIGWRQTDRAALVYRVAPAPKEPGACDDSGPIPR</sequence>
<name>A0ABV4BCS8_9GAMM</name>
<evidence type="ECO:0000313" key="4">
    <source>
        <dbReference type="EMBL" id="MEY6432317.1"/>
    </source>
</evidence>
<dbReference type="Pfam" id="PF01980">
    <property type="entry name" value="TrmO_N"/>
    <property type="match status" value="1"/>
</dbReference>
<dbReference type="PANTHER" id="PTHR12818">
    <property type="entry name" value="TRNA (ADENINE(37)-N6)-METHYLTRANSFERASE"/>
    <property type="match status" value="1"/>
</dbReference>
<reference evidence="4 5" key="1">
    <citation type="submission" date="2024-05" db="EMBL/GenBank/DDBJ databases">
        <title>Genome Sequence and Characterization of the New Strain Purple Sulfur Bacterium of Genus Thioalkalicoccus.</title>
        <authorList>
            <person name="Bryantseva I.A."/>
            <person name="Kyndt J.A."/>
            <person name="Imhoff J.F."/>
        </authorList>
    </citation>
    <scope>NUCLEOTIDE SEQUENCE [LARGE SCALE GENOMIC DNA]</scope>
    <source>
        <strain evidence="4 5">Um2</strain>
    </source>
</reference>
<dbReference type="PANTHER" id="PTHR12818:SF0">
    <property type="entry name" value="TRNA (ADENINE(37)-N6)-METHYLTRANSFERASE"/>
    <property type="match status" value="1"/>
</dbReference>
<keyword evidence="5" id="KW-1185">Reference proteome</keyword>
<evidence type="ECO:0000259" key="3">
    <source>
        <dbReference type="PROSITE" id="PS51668"/>
    </source>
</evidence>
<accession>A0ABV4BCS8</accession>
<proteinExistence type="inferred from homology"/>
<dbReference type="InterPro" id="IPR041369">
    <property type="entry name" value="TrmO_C"/>
</dbReference>
<evidence type="ECO:0000256" key="1">
    <source>
        <dbReference type="ARBA" id="ARBA00022691"/>
    </source>
</evidence>
<protein>
    <submittedName>
        <fullName evidence="4">tRNA (N6-threonylcarbamoyladenosine(37)-N6)-methyltransferase TrmO</fullName>
    </submittedName>
</protein>
<evidence type="ECO:0000256" key="2">
    <source>
        <dbReference type="ARBA" id="ARBA00033753"/>
    </source>
</evidence>
<organism evidence="4 5">
    <name type="scientific">Thioalkalicoccus limnaeus</name>
    <dbReference type="NCBI Taxonomy" id="120681"/>
    <lineage>
        <taxon>Bacteria</taxon>
        <taxon>Pseudomonadati</taxon>
        <taxon>Pseudomonadota</taxon>
        <taxon>Gammaproteobacteria</taxon>
        <taxon>Chromatiales</taxon>
        <taxon>Chromatiaceae</taxon>
        <taxon>Thioalkalicoccus</taxon>
    </lineage>
</organism>
<dbReference type="RefSeq" id="WP_369666702.1">
    <property type="nucleotide sequence ID" value="NZ_JBDKXB010000007.1"/>
</dbReference>
<feature type="domain" description="TsaA-like" evidence="3">
    <location>
        <begin position="10"/>
        <end position="151"/>
    </location>
</feature>
<comment type="similarity">
    <text evidence="2">Belongs to the tRNA methyltransferase O family.</text>
</comment>
<dbReference type="EMBL" id="JBDKXB010000007">
    <property type="protein sequence ID" value="MEY6432317.1"/>
    <property type="molecule type" value="Genomic_DNA"/>
</dbReference>
<gene>
    <name evidence="4" type="primary">tsaA</name>
    <name evidence="4" type="ORF">ABC977_07845</name>
</gene>
<dbReference type="Gene3D" id="2.40.30.70">
    <property type="entry name" value="YaeB-like"/>
    <property type="match status" value="1"/>
</dbReference>
<dbReference type="Pfam" id="PF18389">
    <property type="entry name" value="TrmO_C"/>
    <property type="match status" value="1"/>
</dbReference>
<comment type="caution">
    <text evidence="4">The sequence shown here is derived from an EMBL/GenBank/DDBJ whole genome shotgun (WGS) entry which is preliminary data.</text>
</comment>
<keyword evidence="1" id="KW-0949">S-adenosyl-L-methionine</keyword>
<evidence type="ECO:0000313" key="5">
    <source>
        <dbReference type="Proteomes" id="UP001564408"/>
    </source>
</evidence>
<dbReference type="Proteomes" id="UP001564408">
    <property type="component" value="Unassembled WGS sequence"/>
</dbReference>
<dbReference type="Gene3D" id="3.30.2310.10">
    <property type="entry name" value="YaeB-like"/>
    <property type="match status" value="1"/>
</dbReference>
<dbReference type="InterPro" id="IPR023368">
    <property type="entry name" value="UPF0066_cons_site"/>
</dbReference>
<dbReference type="InterPro" id="IPR036413">
    <property type="entry name" value="YaeB-like_sf"/>
</dbReference>
<dbReference type="SUPFAM" id="SSF118196">
    <property type="entry name" value="YaeB-like"/>
    <property type="match status" value="1"/>
</dbReference>
<dbReference type="InterPro" id="IPR040372">
    <property type="entry name" value="YaeB-like"/>
</dbReference>
<dbReference type="InterPro" id="IPR036414">
    <property type="entry name" value="YaeB_N_sf"/>
</dbReference>
<dbReference type="NCBIfam" id="TIGR00104">
    <property type="entry name" value="tRNA_TsaA"/>
    <property type="match status" value="1"/>
</dbReference>
<dbReference type="PROSITE" id="PS01318">
    <property type="entry name" value="TSAA_1"/>
    <property type="match status" value="1"/>
</dbReference>
<dbReference type="InterPro" id="IPR023370">
    <property type="entry name" value="TrmO-like_N"/>
</dbReference>